<evidence type="ECO:0000313" key="4">
    <source>
        <dbReference type="Proteomes" id="UP000314294"/>
    </source>
</evidence>
<sequence>MGLARRLRAHLRLALILTFFAVFEAEADAGGPRLPDFRPTKQTSLEPRGGGAKGRTRGGAKGGA</sequence>
<feature type="signal peptide" evidence="2">
    <location>
        <begin position="1"/>
        <end position="29"/>
    </location>
</feature>
<comment type="caution">
    <text evidence="3">The sequence shown here is derived from an EMBL/GenBank/DDBJ whole genome shotgun (WGS) entry which is preliminary data.</text>
</comment>
<gene>
    <name evidence="3" type="ORF">EYF80_034688</name>
</gene>
<dbReference type="AlphaFoldDB" id="A0A4Z2GQV0"/>
<name>A0A4Z2GQV0_9TELE</name>
<keyword evidence="2" id="KW-0732">Signal</keyword>
<evidence type="ECO:0000313" key="3">
    <source>
        <dbReference type="EMBL" id="TNN55104.1"/>
    </source>
</evidence>
<feature type="region of interest" description="Disordered" evidence="1">
    <location>
        <begin position="29"/>
        <end position="64"/>
    </location>
</feature>
<dbReference type="EMBL" id="SRLO01000465">
    <property type="protein sequence ID" value="TNN55104.1"/>
    <property type="molecule type" value="Genomic_DNA"/>
</dbReference>
<evidence type="ECO:0000256" key="1">
    <source>
        <dbReference type="SAM" id="MobiDB-lite"/>
    </source>
</evidence>
<dbReference type="Proteomes" id="UP000314294">
    <property type="component" value="Unassembled WGS sequence"/>
</dbReference>
<protein>
    <submittedName>
        <fullName evidence="3">Uncharacterized protein</fullName>
    </submittedName>
</protein>
<reference evidence="3 4" key="1">
    <citation type="submission" date="2019-03" db="EMBL/GenBank/DDBJ databases">
        <title>First draft genome of Liparis tanakae, snailfish: a comprehensive survey of snailfish specific genes.</title>
        <authorList>
            <person name="Kim W."/>
            <person name="Song I."/>
            <person name="Jeong J.-H."/>
            <person name="Kim D."/>
            <person name="Kim S."/>
            <person name="Ryu S."/>
            <person name="Song J.Y."/>
            <person name="Lee S.K."/>
        </authorList>
    </citation>
    <scope>NUCLEOTIDE SEQUENCE [LARGE SCALE GENOMIC DNA]</scope>
    <source>
        <tissue evidence="3">Muscle</tissue>
    </source>
</reference>
<keyword evidence="4" id="KW-1185">Reference proteome</keyword>
<feature type="compositionally biased region" description="Gly residues" evidence="1">
    <location>
        <begin position="48"/>
        <end position="64"/>
    </location>
</feature>
<proteinExistence type="predicted"/>
<accession>A0A4Z2GQV0</accession>
<organism evidence="3 4">
    <name type="scientific">Liparis tanakae</name>
    <name type="common">Tanaka's snailfish</name>
    <dbReference type="NCBI Taxonomy" id="230148"/>
    <lineage>
        <taxon>Eukaryota</taxon>
        <taxon>Metazoa</taxon>
        <taxon>Chordata</taxon>
        <taxon>Craniata</taxon>
        <taxon>Vertebrata</taxon>
        <taxon>Euteleostomi</taxon>
        <taxon>Actinopterygii</taxon>
        <taxon>Neopterygii</taxon>
        <taxon>Teleostei</taxon>
        <taxon>Neoteleostei</taxon>
        <taxon>Acanthomorphata</taxon>
        <taxon>Eupercaria</taxon>
        <taxon>Perciformes</taxon>
        <taxon>Cottioidei</taxon>
        <taxon>Cottales</taxon>
        <taxon>Liparidae</taxon>
        <taxon>Liparis</taxon>
    </lineage>
</organism>
<evidence type="ECO:0000256" key="2">
    <source>
        <dbReference type="SAM" id="SignalP"/>
    </source>
</evidence>
<feature type="chain" id="PRO_5021404817" evidence="2">
    <location>
        <begin position="30"/>
        <end position="64"/>
    </location>
</feature>